<keyword evidence="4" id="KW-0689">Ribosomal protein</keyword>
<dbReference type="GO" id="GO:0016747">
    <property type="term" value="F:acyltransferase activity, transferring groups other than amino-acyl groups"/>
    <property type="evidence" value="ECO:0007669"/>
    <property type="project" value="InterPro"/>
</dbReference>
<evidence type="ECO:0000259" key="3">
    <source>
        <dbReference type="PROSITE" id="PS51186"/>
    </source>
</evidence>
<keyword evidence="4" id="KW-0687">Ribonucleoprotein</keyword>
<dbReference type="Proteomes" id="UP000240978">
    <property type="component" value="Unassembled WGS sequence"/>
</dbReference>
<dbReference type="Pfam" id="PF00583">
    <property type="entry name" value="Acetyltransf_1"/>
    <property type="match status" value="1"/>
</dbReference>
<dbReference type="PANTHER" id="PTHR43877">
    <property type="entry name" value="AMINOALKYLPHOSPHONATE N-ACETYLTRANSFERASE-RELATED-RELATED"/>
    <property type="match status" value="1"/>
</dbReference>
<dbReference type="RefSeq" id="WP_106605826.1">
    <property type="nucleotide sequence ID" value="NZ_PYGK01000021.1"/>
</dbReference>
<dbReference type="EMBL" id="PYGK01000021">
    <property type="protein sequence ID" value="PSL22554.1"/>
    <property type="molecule type" value="Genomic_DNA"/>
</dbReference>
<keyword evidence="5" id="KW-1185">Reference proteome</keyword>
<reference evidence="4 5" key="1">
    <citation type="submission" date="2018-03" db="EMBL/GenBank/DDBJ databases">
        <title>Genomic Encyclopedia of Archaeal and Bacterial Type Strains, Phase II (KMG-II): from individual species to whole genera.</title>
        <authorList>
            <person name="Goeker M."/>
        </authorList>
    </citation>
    <scope>NUCLEOTIDE SEQUENCE [LARGE SCALE GENOMIC DNA]</scope>
    <source>
        <strain evidence="4 5">DSM 18107</strain>
    </source>
</reference>
<dbReference type="SUPFAM" id="SSF55729">
    <property type="entry name" value="Acyl-CoA N-acyltransferases (Nat)"/>
    <property type="match status" value="1"/>
</dbReference>
<dbReference type="InterPro" id="IPR000182">
    <property type="entry name" value="GNAT_dom"/>
</dbReference>
<keyword evidence="1" id="KW-0808">Transferase</keyword>
<dbReference type="GO" id="GO:0005840">
    <property type="term" value="C:ribosome"/>
    <property type="evidence" value="ECO:0007669"/>
    <property type="project" value="UniProtKB-KW"/>
</dbReference>
<dbReference type="InterPro" id="IPR016181">
    <property type="entry name" value="Acyl_CoA_acyltransferase"/>
</dbReference>
<protein>
    <submittedName>
        <fullName evidence="4">Ribosomal protein S18 acetylase RimI-like enzyme</fullName>
    </submittedName>
</protein>
<evidence type="ECO:0000313" key="5">
    <source>
        <dbReference type="Proteomes" id="UP000240978"/>
    </source>
</evidence>
<dbReference type="Gene3D" id="3.40.630.30">
    <property type="match status" value="1"/>
</dbReference>
<dbReference type="CDD" id="cd04301">
    <property type="entry name" value="NAT_SF"/>
    <property type="match status" value="1"/>
</dbReference>
<evidence type="ECO:0000256" key="1">
    <source>
        <dbReference type="ARBA" id="ARBA00022679"/>
    </source>
</evidence>
<dbReference type="PROSITE" id="PS51186">
    <property type="entry name" value="GNAT"/>
    <property type="match status" value="1"/>
</dbReference>
<dbReference type="InterPro" id="IPR050832">
    <property type="entry name" value="Bact_Acetyltransf"/>
</dbReference>
<organism evidence="4 5">
    <name type="scientific">Chitinophaga ginsengisoli</name>
    <dbReference type="NCBI Taxonomy" id="363837"/>
    <lineage>
        <taxon>Bacteria</taxon>
        <taxon>Pseudomonadati</taxon>
        <taxon>Bacteroidota</taxon>
        <taxon>Chitinophagia</taxon>
        <taxon>Chitinophagales</taxon>
        <taxon>Chitinophagaceae</taxon>
        <taxon>Chitinophaga</taxon>
    </lineage>
</organism>
<comment type="caution">
    <text evidence="4">The sequence shown here is derived from an EMBL/GenBank/DDBJ whole genome shotgun (WGS) entry which is preliminary data.</text>
</comment>
<evidence type="ECO:0000256" key="2">
    <source>
        <dbReference type="ARBA" id="ARBA00023315"/>
    </source>
</evidence>
<sequence length="175" mass="20254">MSLHHITPITPNQLATLVQLEQQTFTETFKDVYTPEDLATFLHDKKSPEVLAEEMTSPDALFFILWQQDVAAGYLKLNLYKQPDNDGPLPAPVMEVERIYVLKQFQGLGLGKQLIEHSYRIAAENAISTIWLGVWEHNHKAIRFYQQQGFEKFGEHFFHIGNQADTDWLMKKHLS</sequence>
<feature type="domain" description="N-acetyltransferase" evidence="3">
    <location>
        <begin position="4"/>
        <end position="175"/>
    </location>
</feature>
<evidence type="ECO:0000313" key="4">
    <source>
        <dbReference type="EMBL" id="PSL22554.1"/>
    </source>
</evidence>
<keyword evidence="2" id="KW-0012">Acyltransferase</keyword>
<dbReference type="OrthoDB" id="7205533at2"/>
<accession>A0A2P8FLF0</accession>
<dbReference type="AlphaFoldDB" id="A0A2P8FLF0"/>
<gene>
    <name evidence="4" type="ORF">CLV42_12124</name>
</gene>
<proteinExistence type="predicted"/>
<name>A0A2P8FLF0_9BACT</name>